<keyword evidence="2" id="KW-1185">Reference proteome</keyword>
<reference evidence="1 2" key="1">
    <citation type="journal article" date="2022" name="DNA Res.">
        <title>Chromosomal-level genome assembly of the orchid tree Bauhinia variegata (Leguminosae; Cercidoideae) supports the allotetraploid origin hypothesis of Bauhinia.</title>
        <authorList>
            <person name="Zhong Y."/>
            <person name="Chen Y."/>
            <person name="Zheng D."/>
            <person name="Pang J."/>
            <person name="Liu Y."/>
            <person name="Luo S."/>
            <person name="Meng S."/>
            <person name="Qian L."/>
            <person name="Wei D."/>
            <person name="Dai S."/>
            <person name="Zhou R."/>
        </authorList>
    </citation>
    <scope>NUCLEOTIDE SEQUENCE [LARGE SCALE GENOMIC DNA]</scope>
    <source>
        <strain evidence="1">BV-YZ2020</strain>
    </source>
</reference>
<dbReference type="EMBL" id="CM039429">
    <property type="protein sequence ID" value="KAI4347999.1"/>
    <property type="molecule type" value="Genomic_DNA"/>
</dbReference>
<comment type="caution">
    <text evidence="1">The sequence shown here is derived from an EMBL/GenBank/DDBJ whole genome shotgun (WGS) entry which is preliminary data.</text>
</comment>
<protein>
    <submittedName>
        <fullName evidence="1">Uncharacterized protein</fullName>
    </submittedName>
</protein>
<name>A0ACB9PGM1_BAUVA</name>
<evidence type="ECO:0000313" key="2">
    <source>
        <dbReference type="Proteomes" id="UP000828941"/>
    </source>
</evidence>
<organism evidence="1 2">
    <name type="scientific">Bauhinia variegata</name>
    <name type="common">Purple orchid tree</name>
    <name type="synonym">Phanera variegata</name>
    <dbReference type="NCBI Taxonomy" id="167791"/>
    <lineage>
        <taxon>Eukaryota</taxon>
        <taxon>Viridiplantae</taxon>
        <taxon>Streptophyta</taxon>
        <taxon>Embryophyta</taxon>
        <taxon>Tracheophyta</taxon>
        <taxon>Spermatophyta</taxon>
        <taxon>Magnoliopsida</taxon>
        <taxon>eudicotyledons</taxon>
        <taxon>Gunneridae</taxon>
        <taxon>Pentapetalae</taxon>
        <taxon>rosids</taxon>
        <taxon>fabids</taxon>
        <taxon>Fabales</taxon>
        <taxon>Fabaceae</taxon>
        <taxon>Cercidoideae</taxon>
        <taxon>Cercideae</taxon>
        <taxon>Bauhiniinae</taxon>
        <taxon>Bauhinia</taxon>
    </lineage>
</organism>
<accession>A0ACB9PGM1</accession>
<gene>
    <name evidence="1" type="ORF">L6164_008764</name>
</gene>
<proteinExistence type="predicted"/>
<dbReference type="Proteomes" id="UP000828941">
    <property type="component" value="Chromosome 4"/>
</dbReference>
<sequence length="162" mass="18165">MEKENVTSISEITPEDNPDNSVNEASLKQYRPLYKAVCRGDWKAANDFLKEHPEGMTSKIDGLGSTALHIAAGFGHLHIVEELVKLMSKQDLELKYHQSVVAFFEAVDTGIVEMAEFMIKKNTNLVIIPNMQSSSCHICCFHWSNKNGSLPLFNHPIGRTFT</sequence>
<evidence type="ECO:0000313" key="1">
    <source>
        <dbReference type="EMBL" id="KAI4347999.1"/>
    </source>
</evidence>